<evidence type="ECO:0000256" key="4">
    <source>
        <dbReference type="ARBA" id="ARBA00023163"/>
    </source>
</evidence>
<comment type="similarity">
    <text evidence="1">Belongs to the LysR transcriptional regulatory family.</text>
</comment>
<dbReference type="PANTHER" id="PTHR30537">
    <property type="entry name" value="HTH-TYPE TRANSCRIPTIONAL REGULATOR"/>
    <property type="match status" value="1"/>
</dbReference>
<evidence type="ECO:0000313" key="7">
    <source>
        <dbReference type="Proteomes" id="UP001501671"/>
    </source>
</evidence>
<proteinExistence type="inferred from homology"/>
<evidence type="ECO:0000256" key="3">
    <source>
        <dbReference type="ARBA" id="ARBA00023125"/>
    </source>
</evidence>
<protein>
    <submittedName>
        <fullName evidence="6">LysR family transcriptional regulator</fullName>
    </submittedName>
</protein>
<reference evidence="7" key="1">
    <citation type="journal article" date="2019" name="Int. J. Syst. Evol. Microbiol.">
        <title>The Global Catalogue of Microorganisms (GCM) 10K type strain sequencing project: providing services to taxonomists for standard genome sequencing and annotation.</title>
        <authorList>
            <consortium name="The Broad Institute Genomics Platform"/>
            <consortium name="The Broad Institute Genome Sequencing Center for Infectious Disease"/>
            <person name="Wu L."/>
            <person name="Ma J."/>
        </authorList>
    </citation>
    <scope>NUCLEOTIDE SEQUENCE [LARGE SCALE GENOMIC DNA]</scope>
    <source>
        <strain evidence="7">JCM 17666</strain>
    </source>
</reference>
<dbReference type="SUPFAM" id="SSF46785">
    <property type="entry name" value="Winged helix' DNA-binding domain"/>
    <property type="match status" value="1"/>
</dbReference>
<evidence type="ECO:0000259" key="5">
    <source>
        <dbReference type="PROSITE" id="PS50931"/>
    </source>
</evidence>
<dbReference type="Gene3D" id="1.10.10.10">
    <property type="entry name" value="Winged helix-like DNA-binding domain superfamily/Winged helix DNA-binding domain"/>
    <property type="match status" value="1"/>
</dbReference>
<dbReference type="InterPro" id="IPR058163">
    <property type="entry name" value="LysR-type_TF_proteobact-type"/>
</dbReference>
<dbReference type="Pfam" id="PF03466">
    <property type="entry name" value="LysR_substrate"/>
    <property type="match status" value="1"/>
</dbReference>
<keyword evidence="3" id="KW-0238">DNA-binding</keyword>
<dbReference type="SUPFAM" id="SSF53850">
    <property type="entry name" value="Periplasmic binding protein-like II"/>
    <property type="match status" value="1"/>
</dbReference>
<keyword evidence="4" id="KW-0804">Transcription</keyword>
<evidence type="ECO:0000256" key="1">
    <source>
        <dbReference type="ARBA" id="ARBA00009437"/>
    </source>
</evidence>
<feature type="domain" description="HTH lysR-type" evidence="5">
    <location>
        <begin position="1"/>
        <end position="53"/>
    </location>
</feature>
<dbReference type="PROSITE" id="PS50931">
    <property type="entry name" value="HTH_LYSR"/>
    <property type="match status" value="1"/>
</dbReference>
<sequence>MRVFLEVARRNSFAGAAQHFGVSRATCTKQVAWLERSLGAKLLNRTTKQLGLTRAGLQVVENAAGLLERYDELRESVRNLSGDVAGVIRVGVPPAFGTRRLLPVVNEFYEKYPDIQIALSLLTVRKHETFVEQGLDVGIIIVPMLKDASFIAIPLAEARQALVASPAYLARHGPIEKPQDLLDCNCLINWNKSPTANWSFTGPQGPVTVRVQGSLRADFGDALKEAALEGMGVSMHPYYMLAEEIERGELVVVLPDYEPSGLEVYAIYSSRRNLPVRVQLFLDFLKEWAKRPKPWDPSTR</sequence>
<organism evidence="6 7">
    <name type="scientific">Pigmentiphaga soli</name>
    <dbReference type="NCBI Taxonomy" id="1007095"/>
    <lineage>
        <taxon>Bacteria</taxon>
        <taxon>Pseudomonadati</taxon>
        <taxon>Pseudomonadota</taxon>
        <taxon>Betaproteobacteria</taxon>
        <taxon>Burkholderiales</taxon>
        <taxon>Alcaligenaceae</taxon>
        <taxon>Pigmentiphaga</taxon>
    </lineage>
</organism>
<evidence type="ECO:0000256" key="2">
    <source>
        <dbReference type="ARBA" id="ARBA00023015"/>
    </source>
</evidence>
<dbReference type="InterPro" id="IPR036388">
    <property type="entry name" value="WH-like_DNA-bd_sf"/>
</dbReference>
<keyword evidence="7" id="KW-1185">Reference proteome</keyword>
<dbReference type="Proteomes" id="UP001501671">
    <property type="component" value="Unassembled WGS sequence"/>
</dbReference>
<dbReference type="InterPro" id="IPR036390">
    <property type="entry name" value="WH_DNA-bd_sf"/>
</dbReference>
<dbReference type="Pfam" id="PF00126">
    <property type="entry name" value="HTH_1"/>
    <property type="match status" value="1"/>
</dbReference>
<dbReference type="PANTHER" id="PTHR30537:SF35">
    <property type="entry name" value="TRANSCRIPTIONAL REGULATORY PROTEIN"/>
    <property type="match status" value="1"/>
</dbReference>
<comment type="caution">
    <text evidence="6">The sequence shown here is derived from an EMBL/GenBank/DDBJ whole genome shotgun (WGS) entry which is preliminary data.</text>
</comment>
<dbReference type="EMBL" id="BAABFO010000002">
    <property type="protein sequence ID" value="GAA4324670.1"/>
    <property type="molecule type" value="Genomic_DNA"/>
</dbReference>
<dbReference type="InterPro" id="IPR005119">
    <property type="entry name" value="LysR_subst-bd"/>
</dbReference>
<dbReference type="Gene3D" id="3.40.190.290">
    <property type="match status" value="1"/>
</dbReference>
<accession>A0ABP8GHX0</accession>
<evidence type="ECO:0000313" key="6">
    <source>
        <dbReference type="EMBL" id="GAA4324670.1"/>
    </source>
</evidence>
<dbReference type="CDD" id="cd08422">
    <property type="entry name" value="PBP2_CrgA_like"/>
    <property type="match status" value="1"/>
</dbReference>
<keyword evidence="2" id="KW-0805">Transcription regulation</keyword>
<gene>
    <name evidence="6" type="ORF">GCM10023144_06400</name>
</gene>
<name>A0ABP8GHX0_9BURK</name>
<dbReference type="InterPro" id="IPR000847">
    <property type="entry name" value="LysR_HTH_N"/>
</dbReference>